<gene>
    <name evidence="6" type="ORF">AADG42_00400</name>
</gene>
<dbReference type="InterPro" id="IPR028359">
    <property type="entry name" value="UDP_ManNAc/GlcNAc_DH"/>
</dbReference>
<accession>A0ABZ3FMB9</accession>
<evidence type="ECO:0000259" key="5">
    <source>
        <dbReference type="SMART" id="SM00984"/>
    </source>
</evidence>
<protein>
    <submittedName>
        <fullName evidence="6">Nucleotide sugar dehydrogenase</fullName>
    </submittedName>
</protein>
<dbReference type="SUPFAM" id="SSF48179">
    <property type="entry name" value="6-phosphogluconate dehydrogenase C-terminal domain-like"/>
    <property type="match status" value="1"/>
</dbReference>
<dbReference type="Pfam" id="PF03720">
    <property type="entry name" value="UDPG_MGDP_dh_C"/>
    <property type="match status" value="1"/>
</dbReference>
<evidence type="ECO:0000256" key="3">
    <source>
        <dbReference type="ARBA" id="ARBA00023027"/>
    </source>
</evidence>
<dbReference type="InterPro" id="IPR036291">
    <property type="entry name" value="NAD(P)-bd_dom_sf"/>
</dbReference>
<dbReference type="SUPFAM" id="SSF52413">
    <property type="entry name" value="UDP-glucose/GDP-mannose dehydrogenase C-terminal domain"/>
    <property type="match status" value="1"/>
</dbReference>
<evidence type="ECO:0000256" key="1">
    <source>
        <dbReference type="ARBA" id="ARBA00006601"/>
    </source>
</evidence>
<evidence type="ECO:0000313" key="7">
    <source>
        <dbReference type="Proteomes" id="UP001442841"/>
    </source>
</evidence>
<dbReference type="SUPFAM" id="SSF51735">
    <property type="entry name" value="NAD(P)-binding Rossmann-fold domains"/>
    <property type="match status" value="1"/>
</dbReference>
<dbReference type="NCBIfam" id="TIGR03026">
    <property type="entry name" value="NDP-sugDHase"/>
    <property type="match status" value="1"/>
</dbReference>
<keyword evidence="2" id="KW-0560">Oxidoreductase</keyword>
<dbReference type="SMART" id="SM00984">
    <property type="entry name" value="UDPG_MGDP_dh_C"/>
    <property type="match status" value="1"/>
</dbReference>
<organism evidence="6 7">
    <name type="scientific">Ammonicoccus fulvus</name>
    <dbReference type="NCBI Taxonomy" id="3138240"/>
    <lineage>
        <taxon>Bacteria</taxon>
        <taxon>Bacillati</taxon>
        <taxon>Actinomycetota</taxon>
        <taxon>Actinomycetes</taxon>
        <taxon>Propionibacteriales</taxon>
        <taxon>Propionibacteriaceae</taxon>
        <taxon>Ammonicoccus</taxon>
    </lineage>
</organism>
<proteinExistence type="inferred from homology"/>
<dbReference type="EMBL" id="CP154795">
    <property type="protein sequence ID" value="XAN05826.1"/>
    <property type="molecule type" value="Genomic_DNA"/>
</dbReference>
<dbReference type="Gene3D" id="3.40.50.720">
    <property type="entry name" value="NAD(P)-binding Rossmann-like Domain"/>
    <property type="match status" value="2"/>
</dbReference>
<comment type="similarity">
    <text evidence="1 4">Belongs to the UDP-glucose/GDP-mannose dehydrogenase family.</text>
</comment>
<sequence length="495" mass="52437">MSAPAVDEPTPEPVRELSLLEEAFPSAPVSPVDAPIAEPARAELPEAQPDDTVTVVGLGKIGLPLAVQFATAGFRVIGADINPDVVDQVNNALEPFPGEADLARRLGEVVADRRLTATTDTAAAVARSSTVVIVVPLVVDAEARPDFSIVDAATADVARSLQPGTLVSYETTLPVGTTRTRLAPALAKASRLRLGKDLFVVMSPERVYSGRIFADLARYPKLVGGLDDASTQRGLAFYGRALTFDDRDDLPMPNGVWEVGNSEAAELVKLAETTYRDVNIALANTFAVYADSLGIDFGLIADAANSQPFSQLHRPGVHVGGHCIPVYPRLYLAGDPGARLVSVAREVNEEMPGHVVGLLAGRLAELGVRLDGARVVVLGAAYRGGVKEIFHSGVFPLVRRLGELGAIPLVHDPLYSDSELRALGFEPYHYGDPCEAAIVQADHEEYADLRAAQLPGVRAIVDGRGVTHAIDWQDVDHTVLGRPSGAAAQRGGTES</sequence>
<keyword evidence="7" id="KW-1185">Reference proteome</keyword>
<evidence type="ECO:0000313" key="6">
    <source>
        <dbReference type="EMBL" id="XAN05826.1"/>
    </source>
</evidence>
<dbReference type="InterPro" id="IPR014026">
    <property type="entry name" value="UDP-Glc/GDP-Man_DH_dimer"/>
</dbReference>
<dbReference type="Pfam" id="PF00984">
    <property type="entry name" value="UDPG_MGDP_dh"/>
    <property type="match status" value="1"/>
</dbReference>
<dbReference type="Proteomes" id="UP001442841">
    <property type="component" value="Chromosome"/>
</dbReference>
<dbReference type="PANTHER" id="PTHR43491">
    <property type="entry name" value="UDP-N-ACETYL-D-MANNOSAMINE DEHYDROGENASE"/>
    <property type="match status" value="1"/>
</dbReference>
<dbReference type="PIRSF" id="PIRSF500136">
    <property type="entry name" value="UDP_ManNAc_DH"/>
    <property type="match status" value="1"/>
</dbReference>
<reference evidence="6 7" key="1">
    <citation type="submission" date="2024-04" db="EMBL/GenBank/DDBJ databases">
        <title>Isolation of an actinomycete strain from pig manure.</title>
        <authorList>
            <person name="Gong T."/>
            <person name="Yu Z."/>
            <person name="An M."/>
            <person name="Wei C."/>
            <person name="Yang W."/>
            <person name="Liu L."/>
        </authorList>
    </citation>
    <scope>NUCLEOTIDE SEQUENCE [LARGE SCALE GENOMIC DNA]</scope>
    <source>
        <strain evidence="6 7">ZF39</strain>
    </source>
</reference>
<dbReference type="PANTHER" id="PTHR43491:SF2">
    <property type="entry name" value="UDP-N-ACETYL-D-MANNOSAMINE DEHYDROGENASE"/>
    <property type="match status" value="1"/>
</dbReference>
<evidence type="ECO:0000256" key="4">
    <source>
        <dbReference type="PIRNR" id="PIRNR000124"/>
    </source>
</evidence>
<feature type="domain" description="UDP-glucose/GDP-mannose dehydrogenase C-terminal" evidence="5">
    <location>
        <begin position="376"/>
        <end position="469"/>
    </location>
</feature>
<evidence type="ECO:0000256" key="2">
    <source>
        <dbReference type="ARBA" id="ARBA00023002"/>
    </source>
</evidence>
<dbReference type="InterPro" id="IPR014027">
    <property type="entry name" value="UDP-Glc/GDP-Man_DH_C"/>
</dbReference>
<dbReference type="RefSeq" id="WP_425307260.1">
    <property type="nucleotide sequence ID" value="NZ_CP154795.1"/>
</dbReference>
<dbReference type="InterPro" id="IPR017476">
    <property type="entry name" value="UDP-Glc/GDP-Man"/>
</dbReference>
<dbReference type="Pfam" id="PF03721">
    <property type="entry name" value="UDPG_MGDP_dh_N"/>
    <property type="match status" value="1"/>
</dbReference>
<dbReference type="InterPro" id="IPR036220">
    <property type="entry name" value="UDP-Glc/GDP-Man_DH_C_sf"/>
</dbReference>
<keyword evidence="3" id="KW-0520">NAD</keyword>
<dbReference type="InterPro" id="IPR001732">
    <property type="entry name" value="UDP-Glc/GDP-Man_DH_N"/>
</dbReference>
<dbReference type="PIRSF" id="PIRSF000124">
    <property type="entry name" value="UDPglc_GDPman_dh"/>
    <property type="match status" value="1"/>
</dbReference>
<dbReference type="InterPro" id="IPR008927">
    <property type="entry name" value="6-PGluconate_DH-like_C_sf"/>
</dbReference>
<name>A0ABZ3FMB9_9ACTN</name>